<dbReference type="Proteomes" id="UP001595547">
    <property type="component" value="Unassembled WGS sequence"/>
</dbReference>
<evidence type="ECO:0000256" key="1">
    <source>
        <dbReference type="SAM" id="MobiDB-lite"/>
    </source>
</evidence>
<keyword evidence="2" id="KW-0732">Signal</keyword>
<evidence type="ECO:0000256" key="2">
    <source>
        <dbReference type="SAM" id="SignalP"/>
    </source>
</evidence>
<proteinExistence type="predicted"/>
<reference evidence="4" key="1">
    <citation type="journal article" date="2019" name="Int. J. Syst. Evol. Microbiol.">
        <title>The Global Catalogue of Microorganisms (GCM) 10K type strain sequencing project: providing services to taxonomists for standard genome sequencing and annotation.</title>
        <authorList>
            <consortium name="The Broad Institute Genomics Platform"/>
            <consortium name="The Broad Institute Genome Sequencing Center for Infectious Disease"/>
            <person name="Wu L."/>
            <person name="Ma J."/>
        </authorList>
    </citation>
    <scope>NUCLEOTIDE SEQUENCE [LARGE SCALE GENOMIC DNA]</scope>
    <source>
        <strain evidence="4">KCTC 52039</strain>
    </source>
</reference>
<evidence type="ECO:0000313" key="4">
    <source>
        <dbReference type="Proteomes" id="UP001595547"/>
    </source>
</evidence>
<name>A0ABV7IY88_9RHOB</name>
<sequence length="43" mass="4529">MRSATILAFIALSAFAACAKKEAPMEPAPAPVSVEPTYTGKYK</sequence>
<dbReference type="RefSeq" id="WP_380071055.1">
    <property type="nucleotide sequence ID" value="NZ_JBHRTO010000001.1"/>
</dbReference>
<feature type="chain" id="PRO_5045691259" evidence="2">
    <location>
        <begin position="20"/>
        <end position="43"/>
    </location>
</feature>
<feature type="region of interest" description="Disordered" evidence="1">
    <location>
        <begin position="23"/>
        <end position="43"/>
    </location>
</feature>
<dbReference type="PROSITE" id="PS51257">
    <property type="entry name" value="PROKAR_LIPOPROTEIN"/>
    <property type="match status" value="1"/>
</dbReference>
<feature type="signal peptide" evidence="2">
    <location>
        <begin position="1"/>
        <end position="19"/>
    </location>
</feature>
<protein>
    <submittedName>
        <fullName evidence="3">Uncharacterized protein</fullName>
    </submittedName>
</protein>
<gene>
    <name evidence="3" type="ORF">ACFOGH_00250</name>
</gene>
<accession>A0ABV7IY88</accession>
<dbReference type="EMBL" id="JBHRTO010000001">
    <property type="protein sequence ID" value="MFC3179407.1"/>
    <property type="molecule type" value="Genomic_DNA"/>
</dbReference>
<comment type="caution">
    <text evidence="3">The sequence shown here is derived from an EMBL/GenBank/DDBJ whole genome shotgun (WGS) entry which is preliminary data.</text>
</comment>
<keyword evidence="4" id="KW-1185">Reference proteome</keyword>
<organism evidence="3 4">
    <name type="scientific">Cypionkella sinensis</name>
    <dbReference type="NCBI Taxonomy" id="1756043"/>
    <lineage>
        <taxon>Bacteria</taxon>
        <taxon>Pseudomonadati</taxon>
        <taxon>Pseudomonadota</taxon>
        <taxon>Alphaproteobacteria</taxon>
        <taxon>Rhodobacterales</taxon>
        <taxon>Paracoccaceae</taxon>
        <taxon>Cypionkella</taxon>
    </lineage>
</organism>
<evidence type="ECO:0000313" key="3">
    <source>
        <dbReference type="EMBL" id="MFC3179407.1"/>
    </source>
</evidence>